<feature type="compositionally biased region" description="Basic and acidic residues" evidence="2">
    <location>
        <begin position="402"/>
        <end position="411"/>
    </location>
</feature>
<keyword evidence="4" id="KW-1185">Reference proteome</keyword>
<evidence type="ECO:0000313" key="4">
    <source>
        <dbReference type="Proteomes" id="UP000217199"/>
    </source>
</evidence>
<feature type="region of interest" description="Disordered" evidence="2">
    <location>
        <begin position="734"/>
        <end position="804"/>
    </location>
</feature>
<evidence type="ECO:0000256" key="1">
    <source>
        <dbReference type="SAM" id="Coils"/>
    </source>
</evidence>
<feature type="compositionally biased region" description="Low complexity" evidence="2">
    <location>
        <begin position="864"/>
        <end position="877"/>
    </location>
</feature>
<feature type="compositionally biased region" description="Basic and acidic residues" evidence="2">
    <location>
        <begin position="29"/>
        <end position="52"/>
    </location>
</feature>
<feature type="region of interest" description="Disordered" evidence="2">
    <location>
        <begin position="337"/>
        <end position="414"/>
    </location>
</feature>
<evidence type="ECO:0000313" key="3">
    <source>
        <dbReference type="EMBL" id="PAV16032.1"/>
    </source>
</evidence>
<evidence type="ECO:0000256" key="2">
    <source>
        <dbReference type="SAM" id="MobiDB-lite"/>
    </source>
</evidence>
<feature type="compositionally biased region" description="Basic and acidic residues" evidence="2">
    <location>
        <begin position="204"/>
        <end position="220"/>
    </location>
</feature>
<dbReference type="STRING" id="2282107.A0A286U8X2"/>
<feature type="region of interest" description="Disordered" evidence="2">
    <location>
        <begin position="27"/>
        <end position="80"/>
    </location>
</feature>
<feature type="compositionally biased region" description="Polar residues" evidence="2">
    <location>
        <begin position="54"/>
        <end position="80"/>
    </location>
</feature>
<feature type="region of interest" description="Disordered" evidence="2">
    <location>
        <begin position="99"/>
        <end position="220"/>
    </location>
</feature>
<gene>
    <name evidence="3" type="ORF">PNOK_0765200</name>
</gene>
<organism evidence="3 4">
    <name type="scientific">Pyrrhoderma noxium</name>
    <dbReference type="NCBI Taxonomy" id="2282107"/>
    <lineage>
        <taxon>Eukaryota</taxon>
        <taxon>Fungi</taxon>
        <taxon>Dikarya</taxon>
        <taxon>Basidiomycota</taxon>
        <taxon>Agaricomycotina</taxon>
        <taxon>Agaricomycetes</taxon>
        <taxon>Hymenochaetales</taxon>
        <taxon>Hymenochaetaceae</taxon>
        <taxon>Pyrrhoderma</taxon>
    </lineage>
</organism>
<comment type="caution">
    <text evidence="3">The sequence shown here is derived from an EMBL/GenBank/DDBJ whole genome shotgun (WGS) entry which is preliminary data.</text>
</comment>
<feature type="coiled-coil region" evidence="1">
    <location>
        <begin position="238"/>
        <end position="333"/>
    </location>
</feature>
<dbReference type="Proteomes" id="UP000217199">
    <property type="component" value="Unassembled WGS sequence"/>
</dbReference>
<accession>A0A286U8X2</accession>
<feature type="compositionally biased region" description="Low complexity" evidence="2">
    <location>
        <begin position="740"/>
        <end position="754"/>
    </location>
</feature>
<reference evidence="3 4" key="1">
    <citation type="journal article" date="2017" name="Mol. Ecol.">
        <title>Comparative and population genomic landscape of Phellinus noxius: A hypervariable fungus causing root rot in trees.</title>
        <authorList>
            <person name="Chung C.L."/>
            <person name="Lee T.J."/>
            <person name="Akiba M."/>
            <person name="Lee H.H."/>
            <person name="Kuo T.H."/>
            <person name="Liu D."/>
            <person name="Ke H.M."/>
            <person name="Yokoi T."/>
            <person name="Roa M.B."/>
            <person name="Lu M.J."/>
            <person name="Chang Y.Y."/>
            <person name="Ann P.J."/>
            <person name="Tsai J.N."/>
            <person name="Chen C.Y."/>
            <person name="Tzean S.S."/>
            <person name="Ota Y."/>
            <person name="Hattori T."/>
            <person name="Sahashi N."/>
            <person name="Liou R.F."/>
            <person name="Kikuchi T."/>
            <person name="Tsai I.J."/>
        </authorList>
    </citation>
    <scope>NUCLEOTIDE SEQUENCE [LARGE SCALE GENOMIC DNA]</scope>
    <source>
        <strain evidence="3 4">FFPRI411160</strain>
    </source>
</reference>
<dbReference type="InParanoid" id="A0A286U8X2"/>
<feature type="compositionally biased region" description="Basic and acidic residues" evidence="2">
    <location>
        <begin position="384"/>
        <end position="394"/>
    </location>
</feature>
<sequence>MGVMDSLVRSLGTYILDDLDECSSVTETYVERRRPAPPQPKKEPSMSREPAKRSASNTRTSRTMHTNRTTSRTEPTNTAVGTFVNSSFTLDGRRLLGNTTMANTHTTKEKTIGQSVGNEKATHRSTFTAPAASWREPSRRSKPTSSENVGKRAELGTTRRECVKEEKRESLRKDKSDRDKEGQPSAERTSPIKRVSGGATHNRSVSEGKSQEKLHASRLEVETKVDKNSFVTNNDGNTEELLKENRALCKRVERLEKDVLTNRKLAEHYKEKRDRERLRAEERCRELETVVDNMRESYEQELEDVREQLAKCAADAAEKVKTAELMRADAEAAVNSAIPQVQQQSSQAKVESRAPSVYGPSVRDPSVRGPSMRGHSVKPTSSIRELRAPSREPTVRASSPRTVKEEKHSVHELSIQTDPVLSRLPHHRATNSFQSQSHQAPGADASKEISALVTKLEQREAELSALKLFHEEVPQVSLEELSTSVNMLNAEIGALSTTVASSIPLGRPWEAAQAWALEAADPALEGCLRLLAGVKGADFARDPTLVRLALQSWLVICLQRVFDKFLFGLDDSEDVSLKRLYEQVQSHESLPVASRWRRLTRRHARVLVPSAFKSPPSTADFTAARDHIVHLLEMDILVGFESLLRFAGAHSPPGVLLEELSNEFGSRISLAVKRTARLATDLAERAPAGCEVFTAAFGDNSSKDGENKGENCQRATLCGCMENINSEYRRWVRRKRGSRASRGTRAGTRTGTMRSRSRISRGRTATTWADTNIRQWDQDDSDEEIETDSEEEEDEFEEGVESGAHDHASVVCALGFGLRRVYKSGKQTHAAEHSEISGVDQPEELQWERKRRMQAEVETVRSTSYSISQTISSPDSTMSTPLASVRTDRPRNPHTSAPVETRTETKSAELLVKADVLMSSAVGHLQNRFTA</sequence>
<name>A0A286U8X2_9AGAM</name>
<feature type="region of interest" description="Disordered" evidence="2">
    <location>
        <begin position="864"/>
        <end position="905"/>
    </location>
</feature>
<feature type="compositionally biased region" description="Acidic residues" evidence="2">
    <location>
        <begin position="778"/>
        <end position="800"/>
    </location>
</feature>
<keyword evidence="1" id="KW-0175">Coiled coil</keyword>
<proteinExistence type="predicted"/>
<feature type="compositionally biased region" description="Basic and acidic residues" evidence="2">
    <location>
        <begin position="149"/>
        <end position="182"/>
    </location>
</feature>
<protein>
    <submittedName>
        <fullName evidence="3">Uncharacterized protein</fullName>
    </submittedName>
</protein>
<dbReference type="AlphaFoldDB" id="A0A286U8X2"/>
<dbReference type="OrthoDB" id="3222645at2759"/>
<dbReference type="EMBL" id="NBII01000008">
    <property type="protein sequence ID" value="PAV16032.1"/>
    <property type="molecule type" value="Genomic_DNA"/>
</dbReference>
<feature type="compositionally biased region" description="Polar residues" evidence="2">
    <location>
        <begin position="337"/>
        <end position="349"/>
    </location>
</feature>